<keyword evidence="4" id="KW-0067">ATP-binding</keyword>
<dbReference type="GO" id="GO:0046036">
    <property type="term" value="P:CTP metabolic process"/>
    <property type="evidence" value="ECO:0007669"/>
    <property type="project" value="TreeGrafter"/>
</dbReference>
<dbReference type="GO" id="GO:0016020">
    <property type="term" value="C:membrane"/>
    <property type="evidence" value="ECO:0007669"/>
    <property type="project" value="TreeGrafter"/>
</dbReference>
<dbReference type="GO" id="GO:0017111">
    <property type="term" value="F:ribonucleoside triphosphate phosphatase activity"/>
    <property type="evidence" value="ECO:0007669"/>
    <property type="project" value="TreeGrafter"/>
</dbReference>
<dbReference type="Gene3D" id="3.30.420.40">
    <property type="match status" value="1"/>
</dbReference>
<dbReference type="EMBL" id="OC917119">
    <property type="protein sequence ID" value="CAD7646212.1"/>
    <property type="molecule type" value="Genomic_DNA"/>
</dbReference>
<evidence type="ECO:0000256" key="4">
    <source>
        <dbReference type="PIRSR" id="PIRSR600407-2"/>
    </source>
</evidence>
<dbReference type="CDD" id="cd24045">
    <property type="entry name" value="ASKHA_NBD_NTPDase4-like"/>
    <property type="match status" value="1"/>
</dbReference>
<dbReference type="GO" id="GO:0006256">
    <property type="term" value="P:UDP catabolic process"/>
    <property type="evidence" value="ECO:0007669"/>
    <property type="project" value="TreeGrafter"/>
</dbReference>
<dbReference type="Pfam" id="PF01150">
    <property type="entry name" value="GDA1_CD39"/>
    <property type="match status" value="1"/>
</dbReference>
<dbReference type="GO" id="GO:0005794">
    <property type="term" value="C:Golgi apparatus"/>
    <property type="evidence" value="ECO:0007669"/>
    <property type="project" value="TreeGrafter"/>
</dbReference>
<dbReference type="GO" id="GO:0004382">
    <property type="term" value="F:GDP phosphatase activity"/>
    <property type="evidence" value="ECO:0007669"/>
    <property type="project" value="TreeGrafter"/>
</dbReference>
<evidence type="ECO:0000256" key="1">
    <source>
        <dbReference type="ARBA" id="ARBA00009283"/>
    </source>
</evidence>
<feature type="transmembrane region" description="Helical" evidence="6">
    <location>
        <begin position="560"/>
        <end position="581"/>
    </location>
</feature>
<gene>
    <name evidence="7" type="ORF">ONB1V03_LOCUS5613</name>
</gene>
<protein>
    <submittedName>
        <fullName evidence="7">Uncharacterized protein</fullName>
    </submittedName>
</protein>
<keyword evidence="6" id="KW-0472">Membrane</keyword>
<evidence type="ECO:0000256" key="6">
    <source>
        <dbReference type="SAM" id="Phobius"/>
    </source>
</evidence>
<evidence type="ECO:0000256" key="2">
    <source>
        <dbReference type="ARBA" id="ARBA00022801"/>
    </source>
</evidence>
<evidence type="ECO:0000256" key="5">
    <source>
        <dbReference type="RuleBase" id="RU003833"/>
    </source>
</evidence>
<evidence type="ECO:0000313" key="7">
    <source>
        <dbReference type="EMBL" id="CAD7646212.1"/>
    </source>
</evidence>
<feature type="transmembrane region" description="Helical" evidence="6">
    <location>
        <begin position="25"/>
        <end position="42"/>
    </location>
</feature>
<proteinExistence type="inferred from homology"/>
<keyword evidence="8" id="KW-1185">Reference proteome</keyword>
<comment type="similarity">
    <text evidence="1 5">Belongs to the GDA1/CD39 NTPase family.</text>
</comment>
<accession>A0A7R9LTJ9</accession>
<dbReference type="GO" id="GO:0005524">
    <property type="term" value="F:ATP binding"/>
    <property type="evidence" value="ECO:0007669"/>
    <property type="project" value="UniProtKB-KW"/>
</dbReference>
<dbReference type="PANTHER" id="PTHR11782:SF121">
    <property type="entry name" value="NUCLEOSIDE-DIPHOSPHATASE MIG-23"/>
    <property type="match status" value="1"/>
</dbReference>
<dbReference type="OrthoDB" id="6372431at2759"/>
<dbReference type="AlphaFoldDB" id="A0A7R9LTJ9"/>
<dbReference type="Gene3D" id="3.30.420.150">
    <property type="entry name" value="Exopolyphosphatase. Domain 2"/>
    <property type="match status" value="1"/>
</dbReference>
<keyword evidence="6" id="KW-1133">Transmembrane helix</keyword>
<reference evidence="7" key="1">
    <citation type="submission" date="2020-11" db="EMBL/GenBank/DDBJ databases">
        <authorList>
            <person name="Tran Van P."/>
        </authorList>
    </citation>
    <scope>NUCLEOTIDE SEQUENCE</scope>
</reference>
<evidence type="ECO:0000313" key="8">
    <source>
        <dbReference type="Proteomes" id="UP000728032"/>
    </source>
</evidence>
<feature type="active site" description="Proton acceptor" evidence="3">
    <location>
        <position position="206"/>
    </location>
</feature>
<evidence type="ECO:0000256" key="3">
    <source>
        <dbReference type="PIRSR" id="PIRSR600407-1"/>
    </source>
</evidence>
<organism evidence="7">
    <name type="scientific">Oppiella nova</name>
    <dbReference type="NCBI Taxonomy" id="334625"/>
    <lineage>
        <taxon>Eukaryota</taxon>
        <taxon>Metazoa</taxon>
        <taxon>Ecdysozoa</taxon>
        <taxon>Arthropoda</taxon>
        <taxon>Chelicerata</taxon>
        <taxon>Arachnida</taxon>
        <taxon>Acari</taxon>
        <taxon>Acariformes</taxon>
        <taxon>Sarcoptiformes</taxon>
        <taxon>Oribatida</taxon>
        <taxon>Brachypylina</taxon>
        <taxon>Oppioidea</taxon>
        <taxon>Oppiidae</taxon>
        <taxon>Oppiella</taxon>
    </lineage>
</organism>
<dbReference type="InterPro" id="IPR000407">
    <property type="entry name" value="GDA1_CD39_NTPase"/>
</dbReference>
<dbReference type="GO" id="GO:0045134">
    <property type="term" value="F:UDP phosphatase activity"/>
    <property type="evidence" value="ECO:0007669"/>
    <property type="project" value="TreeGrafter"/>
</dbReference>
<dbReference type="PANTHER" id="PTHR11782">
    <property type="entry name" value="ADENOSINE/GUANOSINE DIPHOSPHATASE"/>
    <property type="match status" value="1"/>
</dbReference>
<dbReference type="Proteomes" id="UP000728032">
    <property type="component" value="Unassembled WGS sequence"/>
</dbReference>
<keyword evidence="6" id="KW-0812">Transmembrane</keyword>
<sequence>MDGHLKCVYLMICFRPYHRFISTKFRFFLFLLFLTIIIIYSVKILQTSSKTTNIIIGHHFDDDLVNLRHELQYSVIIDAGSSGSRVHIYVWPPHSGDTRQLLQIRMLHNQLGKEVFTSITPGLSSVASNPSSASLYIEPLLRFAAKNIPKDKHRSTPLFILATAGMRLLPLETQTAILDDLRTDIPKNFSFLFPANHVEVITGKEEGIYSWIAINYLMGRFDHSIETGPITTIEFNQYRIRRAQTISMLEMGGASVQIAFEITSNEQLEGLQRKHSKDELNGLISEFNLGCNEHDQEHNYRIYVTTYLGLGANIARNTYVNALISSTINSNTDNTSLASKEIQIYDPCLPIDSTERFNISRRSKNTNGSTTFINVLKGSGDYNACALKLKQMLDPSSESQRQCTNTNTNTSCPLRQLSKTDAPFDNSEFYGFSEFWYTMEDVLRQGGPYRSKKFRDSASNYCSTSWSVTQDRFQRKLYPLADNNRLFYQCFKSAWASSVLHEGFKMPSSYTKFKSASTVNHQQVQWTLGALLYRTRFFPLRAIEQQYSGVSHSTTNTSYYVNYAIFILCMIAVVVCIIIYLKHLHKMVNTSSIYMNDILDAKLMHPNIDSNNDSDSVMIQIPQESKPLIDSMSFR</sequence>
<keyword evidence="4" id="KW-0547">Nucleotide-binding</keyword>
<keyword evidence="2 5" id="KW-0378">Hydrolase</keyword>
<dbReference type="EMBL" id="CAJPVJ010002294">
    <property type="protein sequence ID" value="CAG2166084.1"/>
    <property type="molecule type" value="Genomic_DNA"/>
</dbReference>
<feature type="binding site" evidence="4">
    <location>
        <begin position="253"/>
        <end position="257"/>
    </location>
    <ligand>
        <name>ATP</name>
        <dbReference type="ChEBI" id="CHEBI:30616"/>
    </ligand>
</feature>
<name>A0A7R9LTJ9_9ACAR</name>
<dbReference type="PROSITE" id="PS01238">
    <property type="entry name" value="GDA1_CD39_NTPASE"/>
    <property type="match status" value="1"/>
</dbReference>